<organism evidence="2 3">
    <name type="scientific">Streptomyces hainanensis</name>
    <dbReference type="NCBI Taxonomy" id="402648"/>
    <lineage>
        <taxon>Bacteria</taxon>
        <taxon>Bacillati</taxon>
        <taxon>Actinomycetota</taxon>
        <taxon>Actinomycetes</taxon>
        <taxon>Kitasatosporales</taxon>
        <taxon>Streptomycetaceae</taxon>
        <taxon>Streptomyces</taxon>
    </lineage>
</organism>
<dbReference type="EMBL" id="SMKI01000066">
    <property type="protein sequence ID" value="TDC76895.1"/>
    <property type="molecule type" value="Genomic_DNA"/>
</dbReference>
<evidence type="ECO:0000313" key="3">
    <source>
        <dbReference type="Proteomes" id="UP000295345"/>
    </source>
</evidence>
<evidence type="ECO:0000313" key="2">
    <source>
        <dbReference type="EMBL" id="TDC76895.1"/>
    </source>
</evidence>
<gene>
    <name evidence="2" type="ORF">E1283_08695</name>
</gene>
<name>A0A4V2Y3L2_9ACTN</name>
<reference evidence="2 3" key="1">
    <citation type="submission" date="2019-03" db="EMBL/GenBank/DDBJ databases">
        <title>Draft genome sequences of novel Actinobacteria.</title>
        <authorList>
            <person name="Sahin N."/>
            <person name="Ay H."/>
            <person name="Saygin H."/>
        </authorList>
    </citation>
    <scope>NUCLEOTIDE SEQUENCE [LARGE SCALE GENOMIC DNA]</scope>
    <source>
        <strain evidence="2 3">DSM 41900</strain>
    </source>
</reference>
<dbReference type="OrthoDB" id="4336125at2"/>
<evidence type="ECO:0000256" key="1">
    <source>
        <dbReference type="SAM" id="SignalP"/>
    </source>
</evidence>
<dbReference type="Proteomes" id="UP000295345">
    <property type="component" value="Unassembled WGS sequence"/>
</dbReference>
<feature type="signal peptide" evidence="1">
    <location>
        <begin position="1"/>
        <end position="33"/>
    </location>
</feature>
<dbReference type="AlphaFoldDB" id="A0A4V2Y3L2"/>
<evidence type="ECO:0008006" key="4">
    <source>
        <dbReference type="Google" id="ProtNLM"/>
    </source>
</evidence>
<protein>
    <recommendedName>
        <fullName evidence="4">DUF3558 domain-containing protein</fullName>
    </recommendedName>
</protein>
<feature type="chain" id="PRO_5038720880" description="DUF3558 domain-containing protein" evidence="1">
    <location>
        <begin position="34"/>
        <end position="239"/>
    </location>
</feature>
<keyword evidence="3" id="KW-1185">Reference proteome</keyword>
<comment type="caution">
    <text evidence="2">The sequence shown here is derived from an EMBL/GenBank/DDBJ whole genome shotgun (WGS) entry which is preliminary data.</text>
</comment>
<keyword evidence="1" id="KW-0732">Signal</keyword>
<sequence>MQRAATIRTATIRRAIAAALAAVAIGGLASCQAGLGGTDDGANAGAAAGATGSQQPQPGRFSVLPEPCASVPVETLRELLPDADEESYEGQPQATFDTGRRVGCVWHHAIANESRRLAVDFERIVSYDPGVSDDDQAELDFEGRADAFGISVTSPSAPTDPLGARLLDGIGHVAFIDEELTSDNAQEQHDVQVAFRTANVIVTVNYTVSTTGTGGAPDSAQLQQRAQTVAQRLAGGFDG</sequence>
<proteinExistence type="predicted"/>
<accession>A0A4V2Y3L2</accession>
<dbReference type="RefSeq" id="WP_132817342.1">
    <property type="nucleotide sequence ID" value="NZ_SMKI01000066.1"/>
</dbReference>
<dbReference type="PROSITE" id="PS51257">
    <property type="entry name" value="PROKAR_LIPOPROTEIN"/>
    <property type="match status" value="1"/>
</dbReference>